<keyword evidence="9" id="KW-1185">Reference proteome</keyword>
<comment type="similarity">
    <text evidence="2">Belongs to the UPF0104 family.</text>
</comment>
<feature type="transmembrane region" description="Helical" evidence="7">
    <location>
        <begin position="148"/>
        <end position="172"/>
    </location>
</feature>
<feature type="transmembrane region" description="Helical" evidence="7">
    <location>
        <begin position="287"/>
        <end position="310"/>
    </location>
</feature>
<gene>
    <name evidence="8" type="ORF">ACFPJ5_06145</name>
</gene>
<accession>A0ABD5R964</accession>
<evidence type="ECO:0000256" key="1">
    <source>
        <dbReference type="ARBA" id="ARBA00004651"/>
    </source>
</evidence>
<evidence type="ECO:0000256" key="3">
    <source>
        <dbReference type="ARBA" id="ARBA00022475"/>
    </source>
</evidence>
<comment type="subcellular location">
    <subcellularLocation>
        <location evidence="1">Cell membrane</location>
        <topology evidence="1">Multi-pass membrane protein</topology>
    </subcellularLocation>
</comment>
<dbReference type="NCBIfam" id="TIGR00374">
    <property type="entry name" value="flippase-like domain"/>
    <property type="match status" value="1"/>
</dbReference>
<evidence type="ECO:0000256" key="2">
    <source>
        <dbReference type="ARBA" id="ARBA00011061"/>
    </source>
</evidence>
<feature type="transmembrane region" description="Helical" evidence="7">
    <location>
        <begin position="39"/>
        <end position="61"/>
    </location>
</feature>
<feature type="transmembrane region" description="Helical" evidence="7">
    <location>
        <begin position="114"/>
        <end position="142"/>
    </location>
</feature>
<dbReference type="PANTHER" id="PTHR39087">
    <property type="entry name" value="UPF0104 MEMBRANE PROTEIN MJ1595"/>
    <property type="match status" value="1"/>
</dbReference>
<keyword evidence="5 7" id="KW-1133">Transmembrane helix</keyword>
<organism evidence="8 9">
    <name type="scientific">Salinirubrum litoreum</name>
    <dbReference type="NCBI Taxonomy" id="1126234"/>
    <lineage>
        <taxon>Archaea</taxon>
        <taxon>Methanobacteriati</taxon>
        <taxon>Methanobacteriota</taxon>
        <taxon>Stenosarchaea group</taxon>
        <taxon>Halobacteria</taxon>
        <taxon>Halobacteriales</taxon>
        <taxon>Haloferacaceae</taxon>
        <taxon>Salinirubrum</taxon>
    </lineage>
</organism>
<dbReference type="Pfam" id="PF03706">
    <property type="entry name" value="LPG_synthase_TM"/>
    <property type="match status" value="1"/>
</dbReference>
<dbReference type="RefSeq" id="WP_227228143.1">
    <property type="nucleotide sequence ID" value="NZ_JAJCVJ010000001.1"/>
</dbReference>
<proteinExistence type="inferred from homology"/>
<dbReference type="AlphaFoldDB" id="A0ABD5R964"/>
<comment type="caution">
    <text evidence="8">The sequence shown here is derived from an EMBL/GenBank/DDBJ whole genome shotgun (WGS) entry which is preliminary data.</text>
</comment>
<dbReference type="Proteomes" id="UP001596201">
    <property type="component" value="Unassembled WGS sequence"/>
</dbReference>
<feature type="transmembrane region" description="Helical" evidence="7">
    <location>
        <begin position="260"/>
        <end position="280"/>
    </location>
</feature>
<evidence type="ECO:0000256" key="7">
    <source>
        <dbReference type="SAM" id="Phobius"/>
    </source>
</evidence>
<evidence type="ECO:0000313" key="8">
    <source>
        <dbReference type="EMBL" id="MFC5366514.1"/>
    </source>
</evidence>
<dbReference type="PANTHER" id="PTHR39087:SF2">
    <property type="entry name" value="UPF0104 MEMBRANE PROTEIN MJ1595"/>
    <property type="match status" value="1"/>
</dbReference>
<keyword evidence="4 7" id="KW-0812">Transmembrane</keyword>
<keyword evidence="6 7" id="KW-0472">Membrane</keyword>
<feature type="transmembrane region" description="Helical" evidence="7">
    <location>
        <begin position="316"/>
        <end position="334"/>
    </location>
</feature>
<keyword evidence="3" id="KW-1003">Cell membrane</keyword>
<evidence type="ECO:0000256" key="6">
    <source>
        <dbReference type="ARBA" id="ARBA00023136"/>
    </source>
</evidence>
<dbReference type="GO" id="GO:0005886">
    <property type="term" value="C:plasma membrane"/>
    <property type="evidence" value="ECO:0007669"/>
    <property type="project" value="UniProtKB-SubCell"/>
</dbReference>
<evidence type="ECO:0000313" key="9">
    <source>
        <dbReference type="Proteomes" id="UP001596201"/>
    </source>
</evidence>
<dbReference type="EMBL" id="JBHSKX010000001">
    <property type="protein sequence ID" value="MFC5366514.1"/>
    <property type="molecule type" value="Genomic_DNA"/>
</dbReference>
<protein>
    <submittedName>
        <fullName evidence="8">YbhN family protein</fullName>
    </submittedName>
</protein>
<feature type="transmembrane region" description="Helical" evidence="7">
    <location>
        <begin position="229"/>
        <end position="254"/>
    </location>
</feature>
<reference evidence="8 9" key="1">
    <citation type="journal article" date="2019" name="Int. J. Syst. Evol. Microbiol.">
        <title>The Global Catalogue of Microorganisms (GCM) 10K type strain sequencing project: providing services to taxonomists for standard genome sequencing and annotation.</title>
        <authorList>
            <consortium name="The Broad Institute Genomics Platform"/>
            <consortium name="The Broad Institute Genome Sequencing Center for Infectious Disease"/>
            <person name="Wu L."/>
            <person name="Ma J."/>
        </authorList>
    </citation>
    <scope>NUCLEOTIDE SEQUENCE [LARGE SCALE GENOMIC DNA]</scope>
    <source>
        <strain evidence="8 9">CGMCC 1.12237</strain>
    </source>
</reference>
<evidence type="ECO:0000256" key="5">
    <source>
        <dbReference type="ARBA" id="ARBA00022989"/>
    </source>
</evidence>
<sequence>MRRLLVSFGSAVLLLAGFVALLNPARLAAQLADASLSTFLLGPVAILGAMVCWSEASRLLFASSDSRISSWRAFRAYGAGAFGKLVLPMGNAGGPAVMAYAFEREVDVGYSRSLAVIAVAEFLSLLASILLALVGVTVLFAVGVTTPVVRLLGVAALVVAVALAALGVVVWYRRTAVSGALVTVTRVVEPAVRRVSPGLAAKLAPDRVTAGLERYYETFETVVADRRTVVVAFLVTQLGWLLFALPLFTSALALGTPVPVALALFLVPAVGVATVVPLPGGLGGIEFALVGLLTTLATFDLTGAGAVVVLYRLCSFWFFVLVGAVAAWTATVGIRELPASLDEPAVALETPAGVDADDD</sequence>
<name>A0ABD5R964_9EURY</name>
<evidence type="ECO:0000256" key="4">
    <source>
        <dbReference type="ARBA" id="ARBA00022692"/>
    </source>
</evidence>
<dbReference type="InterPro" id="IPR022791">
    <property type="entry name" value="L-PG_synthase/AglD"/>
</dbReference>